<organism evidence="7 8">
    <name type="scientific">Trypanosoma cruzi (strain CL Brener)</name>
    <dbReference type="NCBI Taxonomy" id="353153"/>
    <lineage>
        <taxon>Eukaryota</taxon>
        <taxon>Discoba</taxon>
        <taxon>Euglenozoa</taxon>
        <taxon>Kinetoplastea</taxon>
        <taxon>Metakinetoplastina</taxon>
        <taxon>Trypanosomatida</taxon>
        <taxon>Trypanosomatidae</taxon>
        <taxon>Trypanosoma</taxon>
        <taxon>Schizotrypanum</taxon>
    </lineage>
</organism>
<dbReference type="Pfam" id="PF10436">
    <property type="entry name" value="BCDHK_Adom3"/>
    <property type="match status" value="1"/>
</dbReference>
<gene>
    <name evidence="7" type="ORF">Tc00.1047053506183.9</name>
</gene>
<name>Q4DJP5_TRYCC</name>
<dbReference type="SUPFAM" id="SSF69012">
    <property type="entry name" value="alpha-ketoacid dehydrogenase kinase, N-terminal domain"/>
    <property type="match status" value="1"/>
</dbReference>
<evidence type="ECO:0000313" key="7">
    <source>
        <dbReference type="EMBL" id="EAN92747.1"/>
    </source>
</evidence>
<dbReference type="GO" id="GO:0004740">
    <property type="term" value="F:pyruvate dehydrogenase (acetyl-transferring) kinase activity"/>
    <property type="evidence" value="ECO:0007669"/>
    <property type="project" value="TreeGrafter"/>
</dbReference>
<keyword evidence="8" id="KW-1185">Reference proteome</keyword>
<evidence type="ECO:0000259" key="6">
    <source>
        <dbReference type="Pfam" id="PF10436"/>
    </source>
</evidence>
<feature type="domain" description="Branched-chain alpha-ketoacid dehydrogenase kinase/Pyruvate dehydrogenase kinase N-terminal" evidence="6">
    <location>
        <begin position="90"/>
        <end position="231"/>
    </location>
</feature>
<dbReference type="InterPro" id="IPR018955">
    <property type="entry name" value="BCDHK/PDK_N"/>
</dbReference>
<comment type="caution">
    <text evidence="7">The sequence shown here is derived from an EMBL/GenBank/DDBJ whole genome shotgun (WGS) entry which is preliminary data.</text>
</comment>
<dbReference type="Proteomes" id="UP000002296">
    <property type="component" value="Unassembled WGS sequence"/>
</dbReference>
<dbReference type="GeneID" id="3546170"/>
<dbReference type="InterPro" id="IPR036784">
    <property type="entry name" value="AK/P_DHK_N_sf"/>
</dbReference>
<dbReference type="EC" id="2.7.11.-" evidence="5"/>
<evidence type="ECO:0000256" key="1">
    <source>
        <dbReference type="ARBA" id="ARBA00022679"/>
    </source>
</evidence>
<dbReference type="GO" id="GO:0005524">
    <property type="term" value="F:ATP binding"/>
    <property type="evidence" value="ECO:0007669"/>
    <property type="project" value="UniProtKB-UniRule"/>
</dbReference>
<feature type="non-terminal residue" evidence="7">
    <location>
        <position position="231"/>
    </location>
</feature>
<dbReference type="SMR" id="Q4DJP5"/>
<comment type="subcellular location">
    <subcellularLocation>
        <location evidence="5">Mitochondrion matrix</location>
    </subcellularLocation>
</comment>
<evidence type="ECO:0000256" key="3">
    <source>
        <dbReference type="ARBA" id="ARBA00022777"/>
    </source>
</evidence>
<dbReference type="eggNOG" id="KOG0787">
    <property type="taxonomic scope" value="Eukaryota"/>
</dbReference>
<evidence type="ECO:0000256" key="5">
    <source>
        <dbReference type="RuleBase" id="RU366032"/>
    </source>
</evidence>
<dbReference type="KEGG" id="tcr:506183.9"/>
<keyword evidence="5" id="KW-0496">Mitochondrion</keyword>
<protein>
    <recommendedName>
        <fullName evidence="5">Protein-serine/threonine kinase</fullName>
        <ecNumber evidence="5">2.7.11.-</ecNumber>
    </recommendedName>
</protein>
<dbReference type="PaxDb" id="353153-Q4DJP5"/>
<keyword evidence="2 5" id="KW-0547">Nucleotide-binding</keyword>
<reference evidence="7 8" key="1">
    <citation type="journal article" date="2005" name="Science">
        <title>The genome sequence of Trypanosoma cruzi, etiologic agent of Chagas disease.</title>
        <authorList>
            <person name="El-Sayed N.M."/>
            <person name="Myler P.J."/>
            <person name="Bartholomeu D.C."/>
            <person name="Nilsson D."/>
            <person name="Aggarwal G."/>
            <person name="Tran A.N."/>
            <person name="Ghedin E."/>
            <person name="Worthey E.A."/>
            <person name="Delcher A.L."/>
            <person name="Blandin G."/>
            <person name="Westenberger S.J."/>
            <person name="Caler E."/>
            <person name="Cerqueira G.C."/>
            <person name="Branche C."/>
            <person name="Haas B."/>
            <person name="Anupama A."/>
            <person name="Arner E."/>
            <person name="Aslund L."/>
            <person name="Attipoe P."/>
            <person name="Bontempi E."/>
            <person name="Bringaud F."/>
            <person name="Burton P."/>
            <person name="Cadag E."/>
            <person name="Campbell D.A."/>
            <person name="Carrington M."/>
            <person name="Crabtree J."/>
            <person name="Darban H."/>
            <person name="da Silveira J.F."/>
            <person name="de Jong P."/>
            <person name="Edwards K."/>
            <person name="Englund P.T."/>
            <person name="Fazelina G."/>
            <person name="Feldblyum T."/>
            <person name="Ferella M."/>
            <person name="Frasch A.C."/>
            <person name="Gull K."/>
            <person name="Horn D."/>
            <person name="Hou L."/>
            <person name="Huang Y."/>
            <person name="Kindlund E."/>
            <person name="Klingbeil M."/>
            <person name="Kluge S."/>
            <person name="Koo H."/>
            <person name="Lacerda D."/>
            <person name="Levin M.J."/>
            <person name="Lorenzi H."/>
            <person name="Louie T."/>
            <person name="Machado C.R."/>
            <person name="McCulloch R."/>
            <person name="McKenna A."/>
            <person name="Mizuno Y."/>
            <person name="Mottram J.C."/>
            <person name="Nelson S."/>
            <person name="Ochaya S."/>
            <person name="Osoegawa K."/>
            <person name="Pai G."/>
            <person name="Parsons M."/>
            <person name="Pentony M."/>
            <person name="Pettersson U."/>
            <person name="Pop M."/>
            <person name="Ramirez J.L."/>
            <person name="Rinta J."/>
            <person name="Robertson L."/>
            <person name="Salzberg S.L."/>
            <person name="Sanchez D.O."/>
            <person name="Seyler A."/>
            <person name="Sharma R."/>
            <person name="Shetty J."/>
            <person name="Simpson A.J."/>
            <person name="Sisk E."/>
            <person name="Tammi M.T."/>
            <person name="Tarleton R."/>
            <person name="Teixeira S."/>
            <person name="Van Aken S."/>
            <person name="Vogt C."/>
            <person name="Ward P.N."/>
            <person name="Wickstead B."/>
            <person name="Wortman J."/>
            <person name="White O."/>
            <person name="Fraser C.M."/>
            <person name="Stuart K.D."/>
            <person name="Andersson B."/>
        </authorList>
    </citation>
    <scope>NUCLEOTIDE SEQUENCE [LARGE SCALE GENOMIC DNA]</scope>
    <source>
        <strain evidence="7 8">CL Brener</strain>
    </source>
</reference>
<keyword evidence="1 5" id="KW-0808">Transferase</keyword>
<proteinExistence type="inferred from homology"/>
<accession>Q4DJP5</accession>
<dbReference type="Gene3D" id="1.20.140.20">
    <property type="entry name" value="Alpha-ketoacid/pyruvate dehydrogenase kinase, N-terminal domain"/>
    <property type="match status" value="1"/>
</dbReference>
<dbReference type="RefSeq" id="XP_814598.1">
    <property type="nucleotide sequence ID" value="XM_809505.1"/>
</dbReference>
<evidence type="ECO:0000256" key="4">
    <source>
        <dbReference type="ARBA" id="ARBA00022840"/>
    </source>
</evidence>
<evidence type="ECO:0000313" key="8">
    <source>
        <dbReference type="Proteomes" id="UP000002296"/>
    </source>
</evidence>
<dbReference type="EMBL" id="AAHK01000406">
    <property type="protein sequence ID" value="EAN92747.1"/>
    <property type="molecule type" value="Genomic_DNA"/>
</dbReference>
<dbReference type="InParanoid" id="Q4DJP5"/>
<keyword evidence="4 5" id="KW-0067">ATP-binding</keyword>
<evidence type="ECO:0000256" key="2">
    <source>
        <dbReference type="ARBA" id="ARBA00022741"/>
    </source>
</evidence>
<dbReference type="AlphaFoldDB" id="Q4DJP5"/>
<sequence length="231" mass="27475">MLRRCFRFSIPHLQDLIHRLDYFEKEIIELRAFRQMVEAASPEMALAAEAIAKERQRAKGDIDVVMEYPLTSEEFVELNQFYALQKEKRLPLRNMMHIRNVEDLYVHAKIIHREYLVRLAQRARALTLAPMGLSQMPSIQELRRSYEWSFHGVNSTKPPIDLESAQEFDSLMRCVFLRHYNVSSLLSEGMYELGQREMWSERDFSDKSLVETFEELQVFFDEFCTGRVRLR</sequence>
<dbReference type="PANTHER" id="PTHR11947:SF40">
    <property type="entry name" value="PROTEIN-SERINE_THREONINE KINASE"/>
    <property type="match status" value="1"/>
</dbReference>
<keyword evidence="3 5" id="KW-0418">Kinase</keyword>
<dbReference type="PANTHER" id="PTHR11947">
    <property type="entry name" value="PYRUVATE DEHYDROGENASE KINASE"/>
    <property type="match status" value="1"/>
</dbReference>
<dbReference type="InterPro" id="IPR039028">
    <property type="entry name" value="BCKD/PDK"/>
</dbReference>
<keyword evidence="7" id="KW-0670">Pyruvate</keyword>
<dbReference type="GO" id="GO:0005759">
    <property type="term" value="C:mitochondrial matrix"/>
    <property type="evidence" value="ECO:0007669"/>
    <property type="project" value="UniProtKB-SubCell"/>
</dbReference>
<dbReference type="STRING" id="353153.Q4DJP5"/>
<dbReference type="GO" id="GO:0010906">
    <property type="term" value="P:regulation of glucose metabolic process"/>
    <property type="evidence" value="ECO:0007669"/>
    <property type="project" value="TreeGrafter"/>
</dbReference>
<comment type="similarity">
    <text evidence="5">Belongs to the PDK/BCKDK protein kinase family.</text>
</comment>